<comment type="catalytic activity">
    <reaction evidence="13 14">
        <text>2 D-alanine + ATP = D-alanyl-D-alanine + ADP + phosphate + H(+)</text>
        <dbReference type="Rhea" id="RHEA:11224"/>
        <dbReference type="ChEBI" id="CHEBI:15378"/>
        <dbReference type="ChEBI" id="CHEBI:30616"/>
        <dbReference type="ChEBI" id="CHEBI:43474"/>
        <dbReference type="ChEBI" id="CHEBI:57416"/>
        <dbReference type="ChEBI" id="CHEBI:57822"/>
        <dbReference type="ChEBI" id="CHEBI:456216"/>
        <dbReference type="EC" id="6.3.2.4"/>
    </reaction>
</comment>
<evidence type="ECO:0000313" key="19">
    <source>
        <dbReference type="EMBL" id="AHB49623.1"/>
    </source>
</evidence>
<keyword evidence="12 14" id="KW-0961">Cell wall biogenesis/degradation</keyword>
<feature type="active site" evidence="15">
    <location>
        <position position="152"/>
    </location>
</feature>
<evidence type="ECO:0000256" key="5">
    <source>
        <dbReference type="ARBA" id="ARBA00012216"/>
    </source>
</evidence>
<feature type="binding site" evidence="16">
    <location>
        <position position="281"/>
    </location>
    <ligand>
        <name>Mg(2+)</name>
        <dbReference type="ChEBI" id="CHEBI:18420"/>
        <label>2</label>
    </ligand>
</feature>
<comment type="pathway">
    <text evidence="14">Cell wall biogenesis; peptidoglycan biosynthesis.</text>
</comment>
<dbReference type="EC" id="6.3.2.4" evidence="5 14"/>
<dbReference type="InterPro" id="IPR011127">
    <property type="entry name" value="Dala_Dala_lig_N"/>
</dbReference>
<dbReference type="KEGG" id="hni:W911_16365"/>
<feature type="binding site" evidence="16">
    <location>
        <position position="279"/>
    </location>
    <ligand>
        <name>Mg(2+)</name>
        <dbReference type="ChEBI" id="CHEBI:18420"/>
        <label>1</label>
    </ligand>
</feature>
<dbReference type="SUPFAM" id="SSF52440">
    <property type="entry name" value="PreATP-grasp domain"/>
    <property type="match status" value="1"/>
</dbReference>
<evidence type="ECO:0000256" key="9">
    <source>
        <dbReference type="ARBA" id="ARBA00022840"/>
    </source>
</evidence>
<comment type="cofactor">
    <cofactor evidence="16">
        <name>Mg(2+)</name>
        <dbReference type="ChEBI" id="CHEBI:18420"/>
    </cofactor>
    <cofactor evidence="16">
        <name>Mn(2+)</name>
        <dbReference type="ChEBI" id="CHEBI:29035"/>
    </cofactor>
    <text evidence="16">Binds 2 magnesium or manganese ions per subunit.</text>
</comment>
<dbReference type="InterPro" id="IPR011095">
    <property type="entry name" value="Dala_Dala_lig_C"/>
</dbReference>
<dbReference type="HOGENOM" id="CLU_039268_1_1_5"/>
<dbReference type="STRING" id="1029756.W911_16365"/>
<dbReference type="HAMAP" id="MF_00047">
    <property type="entry name" value="Dala_Dala_lig"/>
    <property type="match status" value="1"/>
</dbReference>
<comment type="similarity">
    <text evidence="4 14">Belongs to the D-alanine--D-alanine ligase family.</text>
</comment>
<evidence type="ECO:0000259" key="18">
    <source>
        <dbReference type="PROSITE" id="PS50975"/>
    </source>
</evidence>
<dbReference type="GO" id="GO:0071555">
    <property type="term" value="P:cell wall organization"/>
    <property type="evidence" value="ECO:0007669"/>
    <property type="project" value="UniProtKB-KW"/>
</dbReference>
<comment type="cofactor">
    <cofactor evidence="1">
        <name>Mn(2+)</name>
        <dbReference type="ChEBI" id="CHEBI:29035"/>
    </cofactor>
</comment>
<dbReference type="PROSITE" id="PS00844">
    <property type="entry name" value="DALA_DALA_LIGASE_2"/>
    <property type="match status" value="1"/>
</dbReference>
<evidence type="ECO:0000256" key="6">
    <source>
        <dbReference type="ARBA" id="ARBA00022490"/>
    </source>
</evidence>
<dbReference type="GO" id="GO:0005737">
    <property type="term" value="C:cytoplasm"/>
    <property type="evidence" value="ECO:0007669"/>
    <property type="project" value="UniProtKB-SubCell"/>
</dbReference>
<dbReference type="PANTHER" id="PTHR23132:SF23">
    <property type="entry name" value="D-ALANINE--D-ALANINE LIGASE B"/>
    <property type="match status" value="1"/>
</dbReference>
<reference evidence="19 20" key="1">
    <citation type="journal article" date="2014" name="Genome Announc.">
        <title>Complete Genome Sequence of Hyphomicrobium nitrativorans Strain NL23, a Denitrifying Bacterium Isolated from Biofilm of a Methanol-Fed Denitrification System Treating Seawater at the Montreal Biodome.</title>
        <authorList>
            <person name="Martineau C."/>
            <person name="Villeneuve C."/>
            <person name="Mauffrey F."/>
            <person name="Villemur R."/>
        </authorList>
    </citation>
    <scope>NUCLEOTIDE SEQUENCE [LARGE SCALE GENOMIC DNA]</scope>
    <source>
        <strain evidence="19">NL23</strain>
    </source>
</reference>
<evidence type="ECO:0000256" key="17">
    <source>
        <dbReference type="PROSITE-ProRule" id="PRU00409"/>
    </source>
</evidence>
<feature type="binding site" evidence="16">
    <location>
        <position position="262"/>
    </location>
    <ligand>
        <name>Mg(2+)</name>
        <dbReference type="ChEBI" id="CHEBI:18420"/>
        <label>1</label>
    </ligand>
</feature>
<dbReference type="InterPro" id="IPR011761">
    <property type="entry name" value="ATP-grasp"/>
</dbReference>
<feature type="active site" evidence="15">
    <location>
        <position position="290"/>
    </location>
</feature>
<dbReference type="InterPro" id="IPR013815">
    <property type="entry name" value="ATP_grasp_subdomain_1"/>
</dbReference>
<dbReference type="GO" id="GO:0008360">
    <property type="term" value="P:regulation of cell shape"/>
    <property type="evidence" value="ECO:0007669"/>
    <property type="project" value="UniProtKB-KW"/>
</dbReference>
<dbReference type="PATRIC" id="fig|1029756.8.peg.3408"/>
<protein>
    <recommendedName>
        <fullName evidence="5 14">D-alanine--D-alanine ligase</fullName>
        <ecNumber evidence="5 14">6.3.2.4</ecNumber>
    </recommendedName>
    <alternativeName>
        <fullName evidence="14">D-Ala-D-Ala ligase</fullName>
    </alternativeName>
    <alternativeName>
        <fullName evidence="14">D-alanylalanine synthetase</fullName>
    </alternativeName>
</protein>
<dbReference type="UniPathway" id="UPA00219"/>
<dbReference type="GO" id="GO:0009252">
    <property type="term" value="P:peptidoglycan biosynthetic process"/>
    <property type="evidence" value="ECO:0007669"/>
    <property type="project" value="UniProtKB-UniRule"/>
</dbReference>
<evidence type="ECO:0000256" key="10">
    <source>
        <dbReference type="ARBA" id="ARBA00022960"/>
    </source>
</evidence>
<evidence type="ECO:0000256" key="16">
    <source>
        <dbReference type="PIRSR" id="PIRSR039102-3"/>
    </source>
</evidence>
<evidence type="ECO:0000256" key="3">
    <source>
        <dbReference type="ARBA" id="ARBA00004496"/>
    </source>
</evidence>
<keyword evidence="8 17" id="KW-0547">Nucleotide-binding</keyword>
<evidence type="ECO:0000256" key="11">
    <source>
        <dbReference type="ARBA" id="ARBA00022984"/>
    </source>
</evidence>
<dbReference type="Gene3D" id="3.30.470.20">
    <property type="entry name" value="ATP-grasp fold, B domain"/>
    <property type="match status" value="1"/>
</dbReference>
<keyword evidence="16" id="KW-0479">Metal-binding</keyword>
<dbReference type="NCBIfam" id="TIGR01205">
    <property type="entry name" value="D_ala_D_alaTIGR"/>
    <property type="match status" value="1"/>
</dbReference>
<keyword evidence="7 14" id="KW-0436">Ligase</keyword>
<keyword evidence="20" id="KW-1185">Reference proteome</keyword>
<gene>
    <name evidence="14" type="primary">ddl</name>
    <name evidence="19" type="ORF">W911_16365</name>
</gene>
<organism evidence="19 20">
    <name type="scientific">Hyphomicrobium nitrativorans NL23</name>
    <dbReference type="NCBI Taxonomy" id="1029756"/>
    <lineage>
        <taxon>Bacteria</taxon>
        <taxon>Pseudomonadati</taxon>
        <taxon>Pseudomonadota</taxon>
        <taxon>Alphaproteobacteria</taxon>
        <taxon>Hyphomicrobiales</taxon>
        <taxon>Hyphomicrobiaceae</taxon>
        <taxon>Hyphomicrobium</taxon>
    </lineage>
</organism>
<evidence type="ECO:0000256" key="13">
    <source>
        <dbReference type="ARBA" id="ARBA00047614"/>
    </source>
</evidence>
<evidence type="ECO:0000256" key="14">
    <source>
        <dbReference type="HAMAP-Rule" id="MF_00047"/>
    </source>
</evidence>
<evidence type="ECO:0000256" key="12">
    <source>
        <dbReference type="ARBA" id="ARBA00023316"/>
    </source>
</evidence>
<keyword evidence="16" id="KW-0464">Manganese</keyword>
<keyword evidence="10 14" id="KW-0133">Cell shape</keyword>
<dbReference type="GO" id="GO:0005524">
    <property type="term" value="F:ATP binding"/>
    <property type="evidence" value="ECO:0007669"/>
    <property type="project" value="UniProtKB-UniRule"/>
</dbReference>
<evidence type="ECO:0000256" key="4">
    <source>
        <dbReference type="ARBA" id="ARBA00010871"/>
    </source>
</evidence>
<dbReference type="NCBIfam" id="NF002378">
    <property type="entry name" value="PRK01372.1"/>
    <property type="match status" value="1"/>
</dbReference>
<comment type="function">
    <text evidence="2 14">Cell wall formation.</text>
</comment>
<dbReference type="PANTHER" id="PTHR23132">
    <property type="entry name" value="D-ALANINE--D-ALANINE LIGASE"/>
    <property type="match status" value="1"/>
</dbReference>
<keyword evidence="11 14" id="KW-0573">Peptidoglycan synthesis</keyword>
<dbReference type="GO" id="GO:0008716">
    <property type="term" value="F:D-alanine-D-alanine ligase activity"/>
    <property type="evidence" value="ECO:0007669"/>
    <property type="project" value="UniProtKB-UniRule"/>
</dbReference>
<evidence type="ECO:0000256" key="15">
    <source>
        <dbReference type="PIRSR" id="PIRSR039102-1"/>
    </source>
</evidence>
<accession>V5SGG2</accession>
<dbReference type="Gene3D" id="3.40.50.20">
    <property type="match status" value="1"/>
</dbReference>
<dbReference type="PROSITE" id="PS50975">
    <property type="entry name" value="ATP_GRASP"/>
    <property type="match status" value="1"/>
</dbReference>
<evidence type="ECO:0000256" key="7">
    <source>
        <dbReference type="ARBA" id="ARBA00022598"/>
    </source>
</evidence>
<dbReference type="InterPro" id="IPR005905">
    <property type="entry name" value="D_ala_D_ala"/>
</dbReference>
<dbReference type="InterPro" id="IPR000291">
    <property type="entry name" value="D-Ala_lig_Van_CS"/>
</dbReference>
<evidence type="ECO:0000256" key="2">
    <source>
        <dbReference type="ARBA" id="ARBA00003921"/>
    </source>
</evidence>
<dbReference type="Gene3D" id="3.30.1490.20">
    <property type="entry name" value="ATP-grasp fold, A domain"/>
    <property type="match status" value="1"/>
</dbReference>
<keyword evidence="6 14" id="KW-0963">Cytoplasm</keyword>
<dbReference type="RefSeq" id="WP_023788571.1">
    <property type="nucleotide sequence ID" value="NC_022997.1"/>
</dbReference>
<evidence type="ECO:0000256" key="8">
    <source>
        <dbReference type="ARBA" id="ARBA00022741"/>
    </source>
</evidence>
<sequence>MTDKLGIAPPRTVSHVAVLMGGLSAEREVSLNSGKAVADALEGEGYRVMRIDVDRDIASRLQELRPDVCFNALHGRFGEDGCIQGILETLGLPYTHSGVLSSALAMHKEQAKTVMRAAGVPVANAKLVPRRDAAAAHVFPPPYVVKPPTEGSSVGVVIVPPGTARPPEAILAGGAPDEIVMVERYIAGRELTCAVIGDFVTGVIEIVPRADLPYYDFEAKYAPGGSHHELPAQLLPDVYQLIRKYTVAAHASLGCRGVSRADFRFDDTPGGTGELVCLEVNTQPGMTGTSLVPELAAYAGWSFGELVRWIVEDASCSR</sequence>
<proteinExistence type="inferred from homology"/>
<feature type="domain" description="ATP-grasp" evidence="18">
    <location>
        <begin position="112"/>
        <end position="312"/>
    </location>
</feature>
<dbReference type="Proteomes" id="UP000018542">
    <property type="component" value="Chromosome"/>
</dbReference>
<dbReference type="PIRSF" id="PIRSF039102">
    <property type="entry name" value="Ddl/VanB"/>
    <property type="match status" value="1"/>
</dbReference>
<keyword evidence="16" id="KW-0460">Magnesium</keyword>
<feature type="binding site" evidence="16">
    <location>
        <position position="279"/>
    </location>
    <ligand>
        <name>Mg(2+)</name>
        <dbReference type="ChEBI" id="CHEBI:18420"/>
        <label>2</label>
    </ligand>
</feature>
<dbReference type="OrthoDB" id="9813261at2"/>
<evidence type="ECO:0000313" key="20">
    <source>
        <dbReference type="Proteomes" id="UP000018542"/>
    </source>
</evidence>
<keyword evidence="9 17" id="KW-0067">ATP-binding</keyword>
<dbReference type="PROSITE" id="PS00843">
    <property type="entry name" value="DALA_DALA_LIGASE_1"/>
    <property type="match status" value="1"/>
</dbReference>
<comment type="subcellular location">
    <subcellularLocation>
        <location evidence="3 14">Cytoplasm</location>
    </subcellularLocation>
</comment>
<dbReference type="GO" id="GO:0046872">
    <property type="term" value="F:metal ion binding"/>
    <property type="evidence" value="ECO:0007669"/>
    <property type="project" value="UniProtKB-KW"/>
</dbReference>
<dbReference type="InterPro" id="IPR016185">
    <property type="entry name" value="PreATP-grasp_dom_sf"/>
</dbReference>
<feature type="active site" evidence="15">
    <location>
        <position position="26"/>
    </location>
</feature>
<dbReference type="SUPFAM" id="SSF56059">
    <property type="entry name" value="Glutathione synthetase ATP-binding domain-like"/>
    <property type="match status" value="1"/>
</dbReference>
<name>V5SGG2_9HYPH</name>
<dbReference type="EMBL" id="CP006912">
    <property type="protein sequence ID" value="AHB49623.1"/>
    <property type="molecule type" value="Genomic_DNA"/>
</dbReference>
<dbReference type="Pfam" id="PF07478">
    <property type="entry name" value="Dala_Dala_lig_C"/>
    <property type="match status" value="1"/>
</dbReference>
<evidence type="ECO:0000256" key="1">
    <source>
        <dbReference type="ARBA" id="ARBA00001936"/>
    </source>
</evidence>
<dbReference type="Pfam" id="PF01820">
    <property type="entry name" value="Dala_Dala_lig_N"/>
    <property type="match status" value="2"/>
</dbReference>
<dbReference type="AlphaFoldDB" id="V5SGG2"/>